<dbReference type="AlphaFoldDB" id="E2S957"/>
<name>E2S957_9ACTN</name>
<dbReference type="Proteomes" id="UP000003111">
    <property type="component" value="Unassembled WGS sequence"/>
</dbReference>
<evidence type="ECO:0000313" key="3">
    <source>
        <dbReference type="Proteomes" id="UP000003111"/>
    </source>
</evidence>
<feature type="transmembrane region" description="Helical" evidence="1">
    <location>
        <begin position="75"/>
        <end position="95"/>
    </location>
</feature>
<keyword evidence="1" id="KW-0812">Transmembrane</keyword>
<sequence length="96" mass="10377">MAGVASAINSVLWVAIVLLLARFVIDWVQLLARNWRPSGFVAVLCEGIYMVTDPPLRAIRRVIPPVRLGGVALDLSPLVLLIGIQILMAVVTATMT</sequence>
<evidence type="ECO:0000313" key="2">
    <source>
        <dbReference type="EMBL" id="EFQ84327.1"/>
    </source>
</evidence>
<dbReference type="eggNOG" id="COG0762">
    <property type="taxonomic scope" value="Bacteria"/>
</dbReference>
<dbReference type="HOGENOM" id="CLU_136788_5_0_11"/>
<reference evidence="2" key="1">
    <citation type="submission" date="2010-08" db="EMBL/GenBank/DDBJ databases">
        <authorList>
            <person name="Muzny D."/>
            <person name="Qin X."/>
            <person name="Buhay C."/>
            <person name="Dugan-Rocha S."/>
            <person name="Ding Y."/>
            <person name="Chen G."/>
            <person name="Hawes A."/>
            <person name="Holder M."/>
            <person name="Jhangiani S."/>
            <person name="Johnson A."/>
            <person name="Khan Z."/>
            <person name="Li Z."/>
            <person name="Liu W."/>
            <person name="Liu X."/>
            <person name="Perez L."/>
            <person name="Shen H."/>
            <person name="Wang Q."/>
            <person name="Watt J."/>
            <person name="Xi L."/>
            <person name="Xin Y."/>
            <person name="Zhou J."/>
            <person name="Deng J."/>
            <person name="Jiang H."/>
            <person name="Liu Y."/>
            <person name="Qu J."/>
            <person name="Song X.-Z."/>
            <person name="Zhang L."/>
            <person name="Villasana D."/>
            <person name="Johnson A."/>
            <person name="Liu J."/>
            <person name="Liyanage D."/>
            <person name="Lorensuhewa L."/>
            <person name="Robinson T."/>
            <person name="Song A."/>
            <person name="Song B.-B."/>
            <person name="Dinh H."/>
            <person name="Thornton R."/>
            <person name="Coyle M."/>
            <person name="Francisco L."/>
            <person name="Jackson L."/>
            <person name="Javaid M."/>
            <person name="Korchina V."/>
            <person name="Kovar C."/>
            <person name="Mata R."/>
            <person name="Mathew T."/>
            <person name="Ngo R."/>
            <person name="Nguyen L."/>
            <person name="Nguyen N."/>
            <person name="Okwuonu G."/>
            <person name="Ongeri F."/>
            <person name="Pham C."/>
            <person name="Simmons D."/>
            <person name="Wilczek-Boney K."/>
            <person name="Hale W."/>
            <person name="Jakkamsetti A."/>
            <person name="Pham P."/>
            <person name="Ruth R."/>
            <person name="San Lucas F."/>
            <person name="Warren J."/>
            <person name="Zhang J."/>
            <person name="Zhao Z."/>
            <person name="Zhou C."/>
            <person name="Zhu D."/>
            <person name="Lee S."/>
            <person name="Bess C."/>
            <person name="Blankenburg K."/>
            <person name="Forbes L."/>
            <person name="Fu Q."/>
            <person name="Gubbala S."/>
            <person name="Hirani K."/>
            <person name="Jayaseelan J.C."/>
            <person name="Lara F."/>
            <person name="Munidasa M."/>
            <person name="Palculict T."/>
            <person name="Patil S."/>
            <person name="Pu L.-L."/>
            <person name="Saada N."/>
            <person name="Tang L."/>
            <person name="Weissenberger G."/>
            <person name="Zhu Y."/>
            <person name="Hemphill L."/>
            <person name="Shang Y."/>
            <person name="Youmans B."/>
            <person name="Ayvaz T."/>
            <person name="Ross M."/>
            <person name="Santibanez J."/>
            <person name="Aqrawi P."/>
            <person name="Gross S."/>
            <person name="Joshi V."/>
            <person name="Fowler G."/>
            <person name="Nazareth L."/>
            <person name="Reid J."/>
            <person name="Worley K."/>
            <person name="Petrosino J."/>
            <person name="Highlander S."/>
            <person name="Gibbs R."/>
        </authorList>
    </citation>
    <scope>NUCLEOTIDE SEQUENCE [LARGE SCALE GENOMIC DNA]</scope>
    <source>
        <strain evidence="2">DSM 15272</strain>
    </source>
</reference>
<dbReference type="GO" id="GO:0016020">
    <property type="term" value="C:membrane"/>
    <property type="evidence" value="ECO:0007669"/>
    <property type="project" value="InterPro"/>
</dbReference>
<feature type="transmembrane region" description="Helical" evidence="1">
    <location>
        <begin position="7"/>
        <end position="25"/>
    </location>
</feature>
<keyword evidence="1" id="KW-0472">Membrane</keyword>
<keyword evidence="3" id="KW-1185">Reference proteome</keyword>
<dbReference type="OrthoDB" id="3216131at2"/>
<dbReference type="STRING" id="585531.HMPREF0063_11043"/>
<dbReference type="Pfam" id="PF02325">
    <property type="entry name" value="CCB3_YggT"/>
    <property type="match status" value="1"/>
</dbReference>
<proteinExistence type="predicted"/>
<keyword evidence="1" id="KW-1133">Transmembrane helix</keyword>
<dbReference type="RefSeq" id="WP_007078065.1">
    <property type="nucleotide sequence ID" value="NZ_CM001024.1"/>
</dbReference>
<dbReference type="InterPro" id="IPR003425">
    <property type="entry name" value="CCB3/YggT"/>
</dbReference>
<comment type="caution">
    <text evidence="2">The sequence shown here is derived from an EMBL/GenBank/DDBJ whole genome shotgun (WGS) entry which is preliminary data.</text>
</comment>
<protein>
    <submittedName>
        <fullName evidence="2">YGGT family protein</fullName>
    </submittedName>
</protein>
<accession>E2S957</accession>
<gene>
    <name evidence="2" type="ORF">HMPREF0063_11043</name>
</gene>
<evidence type="ECO:0000256" key="1">
    <source>
        <dbReference type="SAM" id="Phobius"/>
    </source>
</evidence>
<dbReference type="EMBL" id="ACLF03000003">
    <property type="protein sequence ID" value="EFQ84327.1"/>
    <property type="molecule type" value="Genomic_DNA"/>
</dbReference>
<organism evidence="2 3">
    <name type="scientific">Aeromicrobium marinum DSM 15272</name>
    <dbReference type="NCBI Taxonomy" id="585531"/>
    <lineage>
        <taxon>Bacteria</taxon>
        <taxon>Bacillati</taxon>
        <taxon>Actinomycetota</taxon>
        <taxon>Actinomycetes</taxon>
        <taxon>Propionibacteriales</taxon>
        <taxon>Nocardioidaceae</taxon>
        <taxon>Aeromicrobium</taxon>
    </lineage>
</organism>